<dbReference type="EMBL" id="BAAABX010000093">
    <property type="protein sequence ID" value="GAA0439069.1"/>
    <property type="molecule type" value="Genomic_DNA"/>
</dbReference>
<keyword evidence="3" id="KW-1185">Reference proteome</keyword>
<organism evidence="2 3">
    <name type="scientific">Streptomyces luteireticuli</name>
    <dbReference type="NCBI Taxonomy" id="173858"/>
    <lineage>
        <taxon>Bacteria</taxon>
        <taxon>Bacillati</taxon>
        <taxon>Actinomycetota</taxon>
        <taxon>Actinomycetes</taxon>
        <taxon>Kitasatosporales</taxon>
        <taxon>Streptomycetaceae</taxon>
        <taxon>Streptomyces</taxon>
    </lineage>
</organism>
<gene>
    <name evidence="2" type="ORF">GCM10010357_70590</name>
</gene>
<reference evidence="2 3" key="1">
    <citation type="journal article" date="2019" name="Int. J. Syst. Evol. Microbiol.">
        <title>The Global Catalogue of Microorganisms (GCM) 10K type strain sequencing project: providing services to taxonomists for standard genome sequencing and annotation.</title>
        <authorList>
            <consortium name="The Broad Institute Genomics Platform"/>
            <consortium name="The Broad Institute Genome Sequencing Center for Infectious Disease"/>
            <person name="Wu L."/>
            <person name="Ma J."/>
        </authorList>
    </citation>
    <scope>NUCLEOTIDE SEQUENCE [LARGE SCALE GENOMIC DNA]</scope>
    <source>
        <strain evidence="2 3">JCM 4788</strain>
    </source>
</reference>
<evidence type="ECO:0000313" key="2">
    <source>
        <dbReference type="EMBL" id="GAA0439069.1"/>
    </source>
</evidence>
<evidence type="ECO:0008006" key="4">
    <source>
        <dbReference type="Google" id="ProtNLM"/>
    </source>
</evidence>
<feature type="compositionally biased region" description="Basic residues" evidence="1">
    <location>
        <begin position="87"/>
        <end position="97"/>
    </location>
</feature>
<sequence>MTATVPAWPLYHLVQHDDGTVTISGPTAPQHPHDDESAAVAAVAELAATMGRPVRATATDPDGTTWHLVINPDQTVTETGTTPRPTKPARRTLRPRKNTTTATAAATAGGEAAPQSPAALPAGPPAEEAVPAAPQQTPPLAREPGSPVPNFAAIRSYAEAGDLTKANALADALDEAISAQHGPSHHSTLEVREVRAHLRAEAGDLPAAVTLYRDVAERWLYHGNQTQADTTADRAHALWLKITDPATAVRLADSIVRMRSQIPGPGARAYTAAQQRQATLRAQMP</sequence>
<name>A0ABN0Z8T3_9ACTN</name>
<feature type="compositionally biased region" description="Low complexity" evidence="1">
    <location>
        <begin position="99"/>
        <end position="139"/>
    </location>
</feature>
<evidence type="ECO:0000313" key="3">
    <source>
        <dbReference type="Proteomes" id="UP001500879"/>
    </source>
</evidence>
<proteinExistence type="predicted"/>
<dbReference type="Proteomes" id="UP001500879">
    <property type="component" value="Unassembled WGS sequence"/>
</dbReference>
<feature type="compositionally biased region" description="Low complexity" evidence="1">
    <location>
        <begin position="75"/>
        <end position="84"/>
    </location>
</feature>
<comment type="caution">
    <text evidence="2">The sequence shown here is derived from an EMBL/GenBank/DDBJ whole genome shotgun (WGS) entry which is preliminary data.</text>
</comment>
<feature type="region of interest" description="Disordered" evidence="1">
    <location>
        <begin position="72"/>
        <end position="148"/>
    </location>
</feature>
<dbReference type="RefSeq" id="WP_344033167.1">
    <property type="nucleotide sequence ID" value="NZ_BAAABX010000093.1"/>
</dbReference>
<protein>
    <recommendedName>
        <fullName evidence="4">Tetratricopeptide repeat protein</fullName>
    </recommendedName>
</protein>
<accession>A0ABN0Z8T3</accession>
<evidence type="ECO:0000256" key="1">
    <source>
        <dbReference type="SAM" id="MobiDB-lite"/>
    </source>
</evidence>